<proteinExistence type="predicted"/>
<keyword evidence="2" id="KW-1185">Reference proteome</keyword>
<organism evidence="1 2">
    <name type="scientific">Naganishia cerealis</name>
    <dbReference type="NCBI Taxonomy" id="610337"/>
    <lineage>
        <taxon>Eukaryota</taxon>
        <taxon>Fungi</taxon>
        <taxon>Dikarya</taxon>
        <taxon>Basidiomycota</taxon>
        <taxon>Agaricomycotina</taxon>
        <taxon>Tremellomycetes</taxon>
        <taxon>Filobasidiales</taxon>
        <taxon>Filobasidiaceae</taxon>
        <taxon>Naganishia</taxon>
    </lineage>
</organism>
<sequence length="771" mass="86665">MVINKRHSDVHEGESSQSSFTYEDEARFFQSTTTQLDLQNSIPQGDESSSIQRPGLPRLWSGMSEPADLYSASGEPYNVANPSQLDWIHQEPPGKPVTGAPLERSISSLQNLQASSLQQSSSNISSAATDHISKNASMASDPRQTYSYPASVAPSTPKSVSSRGRSRGTTHSHISSREFRIPDLKFSFFESDFYRRFHIQSMCFEEPSENWRGRYKPYHSSDSIGPLIDPIDFMNRYKAACPYSADSMGPAGAILCHVMYAWACSYGIDESGQMLVTSNEWHIPENTMHPDRQQQYSIRESARQRQLEQTNLAVKQVLKEIDQAGILRNITWDGVRCLLLILPLTEYVSSAAERLAMYECALGQVFSLCSASALGYDGLPAMPSPEQELVRRRLYWYAFVHEGITTGLKGGRMVLDEDELSSLDDVLPQAARSVSVLSEKELWLGHLLLVHKALTGAKARRRERVDRKLLNDAWEALEESWIEFDNMKTFSPGPLSRPDDVIKFADGWVSYGINLQERLSAHFESDIQKIFMFEAHNVIRESLEHRANILANDRDSARLMDLGMAETQGNSHDQILSEIQHLRSIARAKCDYVLREIASIVKQHINTTFFEWDASLVRGTWSCHSHLLLLPFTSSFGTDGTYYAAILLAETNGSDNDITACLEALSEMRWAFARTQERSQGNAESDLLALAMEDDRPMMQGDQMLQAQFQQSPFQQQPFVANSTSTNSTLAIPQTVDHAREHGDKLTGWSGQHVQYVANPRGTAYPYGWQP</sequence>
<accession>A0ACC2VE40</accession>
<name>A0ACC2VE40_9TREE</name>
<dbReference type="EMBL" id="JASBWR010000087">
    <property type="protein sequence ID" value="KAJ9097370.1"/>
    <property type="molecule type" value="Genomic_DNA"/>
</dbReference>
<dbReference type="Proteomes" id="UP001241377">
    <property type="component" value="Unassembled WGS sequence"/>
</dbReference>
<gene>
    <name evidence="1" type="ORF">QFC19_006839</name>
</gene>
<comment type="caution">
    <text evidence="1">The sequence shown here is derived from an EMBL/GenBank/DDBJ whole genome shotgun (WGS) entry which is preliminary data.</text>
</comment>
<evidence type="ECO:0000313" key="2">
    <source>
        <dbReference type="Proteomes" id="UP001241377"/>
    </source>
</evidence>
<reference evidence="1" key="1">
    <citation type="submission" date="2023-04" db="EMBL/GenBank/DDBJ databases">
        <title>Draft Genome sequencing of Naganishia species isolated from polar environments using Oxford Nanopore Technology.</title>
        <authorList>
            <person name="Leo P."/>
            <person name="Venkateswaran K."/>
        </authorList>
    </citation>
    <scope>NUCLEOTIDE SEQUENCE</scope>
    <source>
        <strain evidence="1">MNA-CCFEE 5261</strain>
    </source>
</reference>
<protein>
    <submittedName>
        <fullName evidence="1">Uncharacterized protein</fullName>
    </submittedName>
</protein>
<evidence type="ECO:0000313" key="1">
    <source>
        <dbReference type="EMBL" id="KAJ9097370.1"/>
    </source>
</evidence>